<evidence type="ECO:0000259" key="2">
    <source>
        <dbReference type="Pfam" id="PF05650"/>
    </source>
</evidence>
<feature type="transmembrane region" description="Helical" evidence="1">
    <location>
        <begin position="108"/>
        <end position="136"/>
    </location>
</feature>
<evidence type="ECO:0000313" key="3">
    <source>
        <dbReference type="EMBL" id="MVQ28816.1"/>
    </source>
</evidence>
<dbReference type="Pfam" id="PF05650">
    <property type="entry name" value="DUF802"/>
    <property type="match status" value="1"/>
</dbReference>
<feature type="domain" description="DUF802" evidence="2">
    <location>
        <begin position="321"/>
        <end position="373"/>
    </location>
</feature>
<dbReference type="Gene3D" id="1.20.120.20">
    <property type="entry name" value="Apolipoprotein"/>
    <property type="match status" value="1"/>
</dbReference>
<evidence type="ECO:0000313" key="4">
    <source>
        <dbReference type="Proteomes" id="UP000469385"/>
    </source>
</evidence>
<comment type="caution">
    <text evidence="3">The sequence shown here is derived from an EMBL/GenBank/DDBJ whole genome shotgun (WGS) entry which is preliminary data.</text>
</comment>
<accession>A0A6N8IRS3</accession>
<keyword evidence="1" id="KW-0472">Membrane</keyword>
<keyword evidence="1" id="KW-1133">Transmembrane helix</keyword>
<dbReference type="EMBL" id="WSEL01000003">
    <property type="protein sequence ID" value="MVQ28816.1"/>
    <property type="molecule type" value="Genomic_DNA"/>
</dbReference>
<dbReference type="Proteomes" id="UP000469385">
    <property type="component" value="Unassembled WGS sequence"/>
</dbReference>
<feature type="transmembrane region" description="Helical" evidence="1">
    <location>
        <begin position="28"/>
        <end position="46"/>
    </location>
</feature>
<gene>
    <name evidence="3" type="ORF">GON04_05145</name>
</gene>
<reference evidence="3 4" key="1">
    <citation type="submission" date="2019-12" db="EMBL/GenBank/DDBJ databases">
        <authorList>
            <person name="Huq M.A."/>
        </authorList>
    </citation>
    <scope>NUCLEOTIDE SEQUENCE [LARGE SCALE GENOMIC DNA]</scope>
    <source>
        <strain evidence="3 4">MAH-25</strain>
    </source>
</reference>
<name>A0A6N8IRS3_9BURK</name>
<sequence length="722" mass="76231">MSKRSFALAFAVGLLAIAWVGSGFVGSGSWLALAMTAVIGAVYLVGAAELRQFRAGTAALATALADIPQPLPALPDWLERVPGTLRGAVRQRIEGERGALPGPALTPYLVGLLVMLGMLGTFLGMVVTFRGAVFALEGSTDLQAIRSALAEPIRGLGLSFGTSVAGVAASAMLGLLSTMARRERLEVARLLDQRSATVFQPFSLVHQRQETFRALQQQAHALPALVVQLEGLAERLEARGRQLDEQLLARQGDFHREAALAYGQLADRVGTSLRDSLTAGAQAAGDSIRPVVESAMQRIVQDSERLHARLGDVATAQVDALSQQFGATGRSLSDAWTTALHEQARSSQASAAGLQEALDAFSSTFEQRSTALLASVDDRLAHTQADQAALEQQRLQAWTQSLEAMARSLEDQWRQVGDQVMAQQQAAGAALEATAGAIARQAGEQAAQAARLLDDSGQLVRARADTEARWIEQHGERMDQLAGLWRTELAALRQEESARGQAAVDRLGELQAAVAQHLATLGAALEAPITRLLNTASEVPQAAAGVISQLRLEMSRVAEHDNLALQERTALLEQLGTLLQAVNQASGEQRAAIEALVGSAASVLEQAGQRFAEVLEAQAGRAADAAAHIAAGSLELAGVAEAFGAGVQLFQASNDKLTDGLARIEASLSRSTARSDEQLAYYVAQAREVIDLSIASQQGLVEKVRQLQGKPGKALAMAEGTA</sequence>
<keyword evidence="1" id="KW-0812">Transmembrane</keyword>
<dbReference type="InterPro" id="IPR008520">
    <property type="entry name" value="DUF802"/>
</dbReference>
<dbReference type="RefSeq" id="WP_157396879.1">
    <property type="nucleotide sequence ID" value="NZ_WSEL01000003.1"/>
</dbReference>
<proteinExistence type="predicted"/>
<protein>
    <submittedName>
        <fullName evidence="3">DUF802 domain-containing protein</fullName>
    </submittedName>
</protein>
<keyword evidence="4" id="KW-1185">Reference proteome</keyword>
<evidence type="ECO:0000256" key="1">
    <source>
        <dbReference type="SAM" id="Phobius"/>
    </source>
</evidence>
<organism evidence="3 4">
    <name type="scientific">Ramlibacter pinisoli</name>
    <dbReference type="NCBI Taxonomy" id="2682844"/>
    <lineage>
        <taxon>Bacteria</taxon>
        <taxon>Pseudomonadati</taxon>
        <taxon>Pseudomonadota</taxon>
        <taxon>Betaproteobacteria</taxon>
        <taxon>Burkholderiales</taxon>
        <taxon>Comamonadaceae</taxon>
        <taxon>Ramlibacter</taxon>
    </lineage>
</organism>
<dbReference type="AlphaFoldDB" id="A0A6N8IRS3"/>